<evidence type="ECO:0000313" key="4">
    <source>
        <dbReference type="Proteomes" id="UP000481852"/>
    </source>
</evidence>
<feature type="compositionally biased region" description="Polar residues" evidence="1">
    <location>
        <begin position="668"/>
        <end position="681"/>
    </location>
</feature>
<reference evidence="3 4" key="1">
    <citation type="submission" date="2019-08" db="EMBL/GenBank/DDBJ databases">
        <title>In-depth cultivation of the pig gut microbiome towards novel bacterial diversity and tailored functional studies.</title>
        <authorList>
            <person name="Wylensek D."/>
            <person name="Hitch T.C.A."/>
            <person name="Clavel T."/>
        </authorList>
    </citation>
    <scope>NUCLEOTIDE SEQUENCE [LARGE SCALE GENOMIC DNA]</scope>
    <source>
        <strain evidence="3 4">Oil+RF-744-WCA-WT-11</strain>
    </source>
</reference>
<feature type="transmembrane region" description="Helical" evidence="2">
    <location>
        <begin position="242"/>
        <end position="271"/>
    </location>
</feature>
<feature type="transmembrane region" description="Helical" evidence="2">
    <location>
        <begin position="53"/>
        <end position="72"/>
    </location>
</feature>
<proteinExistence type="predicted"/>
<feature type="transmembrane region" description="Helical" evidence="2">
    <location>
        <begin position="84"/>
        <end position="106"/>
    </location>
</feature>
<feature type="transmembrane region" description="Helical" evidence="2">
    <location>
        <begin position="470"/>
        <end position="487"/>
    </location>
</feature>
<feature type="transmembrane region" description="Helical" evidence="2">
    <location>
        <begin position="363"/>
        <end position="382"/>
    </location>
</feature>
<name>A0A6L5X6B2_9FIRM</name>
<dbReference type="Proteomes" id="UP000481852">
    <property type="component" value="Unassembled WGS sequence"/>
</dbReference>
<feature type="transmembrane region" description="Helical" evidence="2">
    <location>
        <begin position="429"/>
        <end position="449"/>
    </location>
</feature>
<keyword evidence="4" id="KW-1185">Reference proteome</keyword>
<feature type="transmembrane region" description="Helical" evidence="2">
    <location>
        <begin position="6"/>
        <end position="24"/>
    </location>
</feature>
<sequence>MNILMMIPGFFILSGIAVLLMRLLRVRFGEGMFLAVSVVVGLLFLSGKTGTFFYGQAILVVLGVVGLFWNLIAEIRGRDIGNAWNVPVFWILVLVLLYGMAMFWHAPLQHIDEFHLWGATVRYMEKQDRLVNWTEIGIAGQFYAASFFQLFFQKLTGYSEQGMYAASFLMLWIGLLLPWSYKGKKEWKSVLLYSMILFVSLYSLYLYPYKTLYTDLPAAAWAGGLAGWWLNRKEERRKQETIVLVAGLLTLVFLKSYVGALMALIVALFLLTERIIENIRFRDRRFRVRTGVVEAALLLLVVAGAGAFLLLICKGYVPGIFPASVKKLLNAGEPSIQKAVRVMGALGNAFFGKKLGGASRLELYPFMFMLLFFVLLIGLGWLTGRRNAAKARIGYLIATAVLFLVFLAASYICLFNYEEAVIVRGIKRYFSILMIYDLMIVLTLWFSAGESVTEEGGETLLLSRVTTRRRIVQAGALGLLLFFSWGINDKFLSSATAFNDYQISGSEDITEANTEVRKVSKAVQGERVYFLNQRTDNEYPQNIAFYHLGRQSSNYLSDPWRFTENGCEIRIQEYDTPKLENLPQILAEGNYQYIWLYAADEYLAENLETVFVMNVTPDQISDGQLYQVRYENGMVAGLDLMKQMNQNAVPVLRNTDGKTSAGDEIETAGQTASERSRTSGSVGMEPAEDEDADEAA</sequence>
<dbReference type="RefSeq" id="WP_154524159.1">
    <property type="nucleotide sequence ID" value="NZ_VULZ01000004.1"/>
</dbReference>
<feature type="transmembrane region" description="Helical" evidence="2">
    <location>
        <begin position="31"/>
        <end position="47"/>
    </location>
</feature>
<keyword evidence="2" id="KW-1133">Transmembrane helix</keyword>
<feature type="transmembrane region" description="Helical" evidence="2">
    <location>
        <begin position="187"/>
        <end position="205"/>
    </location>
</feature>
<keyword evidence="2" id="KW-0472">Membrane</keyword>
<evidence type="ECO:0000256" key="1">
    <source>
        <dbReference type="SAM" id="MobiDB-lite"/>
    </source>
</evidence>
<feature type="transmembrane region" description="Helical" evidence="2">
    <location>
        <begin position="164"/>
        <end position="181"/>
    </location>
</feature>
<feature type="transmembrane region" description="Helical" evidence="2">
    <location>
        <begin position="292"/>
        <end position="317"/>
    </location>
</feature>
<organism evidence="3 4">
    <name type="scientific">Porcincola intestinalis</name>
    <dbReference type="NCBI Taxonomy" id="2606632"/>
    <lineage>
        <taxon>Bacteria</taxon>
        <taxon>Bacillati</taxon>
        <taxon>Bacillota</taxon>
        <taxon>Clostridia</taxon>
        <taxon>Lachnospirales</taxon>
        <taxon>Lachnospiraceae</taxon>
        <taxon>Porcincola</taxon>
    </lineage>
</organism>
<evidence type="ECO:0000313" key="3">
    <source>
        <dbReference type="EMBL" id="MSS14424.1"/>
    </source>
</evidence>
<gene>
    <name evidence="3" type="ORF">FYJ35_05105</name>
</gene>
<evidence type="ECO:0000256" key="2">
    <source>
        <dbReference type="SAM" id="Phobius"/>
    </source>
</evidence>
<feature type="region of interest" description="Disordered" evidence="1">
    <location>
        <begin position="653"/>
        <end position="696"/>
    </location>
</feature>
<dbReference type="EMBL" id="VULZ01000004">
    <property type="protein sequence ID" value="MSS14424.1"/>
    <property type="molecule type" value="Genomic_DNA"/>
</dbReference>
<feature type="compositionally biased region" description="Acidic residues" evidence="1">
    <location>
        <begin position="686"/>
        <end position="696"/>
    </location>
</feature>
<accession>A0A6L5X6B2</accession>
<dbReference type="AlphaFoldDB" id="A0A6L5X6B2"/>
<keyword evidence="2" id="KW-0812">Transmembrane</keyword>
<comment type="caution">
    <text evidence="3">The sequence shown here is derived from an EMBL/GenBank/DDBJ whole genome shotgun (WGS) entry which is preliminary data.</text>
</comment>
<feature type="transmembrane region" description="Helical" evidence="2">
    <location>
        <begin position="394"/>
        <end position="417"/>
    </location>
</feature>
<protein>
    <submittedName>
        <fullName evidence="3">Uncharacterized protein</fullName>
    </submittedName>
</protein>